<accession>A0A8X6W743</accession>
<comment type="caution">
    <text evidence="2">The sequence shown here is derived from an EMBL/GenBank/DDBJ whole genome shotgun (WGS) entry which is preliminary data.</text>
</comment>
<protein>
    <submittedName>
        <fullName evidence="2">Uncharacterized protein</fullName>
    </submittedName>
</protein>
<feature type="region of interest" description="Disordered" evidence="1">
    <location>
        <begin position="51"/>
        <end position="76"/>
    </location>
</feature>
<evidence type="ECO:0000313" key="3">
    <source>
        <dbReference type="Proteomes" id="UP000887159"/>
    </source>
</evidence>
<name>A0A8X6W743_TRICX</name>
<dbReference type="Proteomes" id="UP000887159">
    <property type="component" value="Unassembled WGS sequence"/>
</dbReference>
<keyword evidence="3" id="KW-1185">Reference proteome</keyword>
<proteinExistence type="predicted"/>
<evidence type="ECO:0000313" key="2">
    <source>
        <dbReference type="EMBL" id="GFY29394.1"/>
    </source>
</evidence>
<evidence type="ECO:0000256" key="1">
    <source>
        <dbReference type="SAM" id="MobiDB-lite"/>
    </source>
</evidence>
<sequence length="76" mass="8893">MLFFVLGVSTRMESVYIRCLDPSYGYAGAFPTKKVTFPKIEGTRLWLPSRRQPSRCRIGKSTDESHREVNRRRRSL</sequence>
<organism evidence="2 3">
    <name type="scientific">Trichonephila clavipes</name>
    <name type="common">Golden silk orbweaver</name>
    <name type="synonym">Nephila clavipes</name>
    <dbReference type="NCBI Taxonomy" id="2585209"/>
    <lineage>
        <taxon>Eukaryota</taxon>
        <taxon>Metazoa</taxon>
        <taxon>Ecdysozoa</taxon>
        <taxon>Arthropoda</taxon>
        <taxon>Chelicerata</taxon>
        <taxon>Arachnida</taxon>
        <taxon>Araneae</taxon>
        <taxon>Araneomorphae</taxon>
        <taxon>Entelegynae</taxon>
        <taxon>Araneoidea</taxon>
        <taxon>Nephilidae</taxon>
        <taxon>Trichonephila</taxon>
    </lineage>
</organism>
<dbReference type="EMBL" id="BMAU01021387">
    <property type="protein sequence ID" value="GFY29394.1"/>
    <property type="molecule type" value="Genomic_DNA"/>
</dbReference>
<reference evidence="2" key="1">
    <citation type="submission" date="2020-08" db="EMBL/GenBank/DDBJ databases">
        <title>Multicomponent nature underlies the extraordinary mechanical properties of spider dragline silk.</title>
        <authorList>
            <person name="Kono N."/>
            <person name="Nakamura H."/>
            <person name="Mori M."/>
            <person name="Yoshida Y."/>
            <person name="Ohtoshi R."/>
            <person name="Malay A.D."/>
            <person name="Moran D.A.P."/>
            <person name="Tomita M."/>
            <person name="Numata K."/>
            <person name="Arakawa K."/>
        </authorList>
    </citation>
    <scope>NUCLEOTIDE SEQUENCE</scope>
</reference>
<gene>
    <name evidence="2" type="ORF">TNCV_4725211</name>
</gene>
<dbReference type="AlphaFoldDB" id="A0A8X6W743"/>